<proteinExistence type="predicted"/>
<comment type="caution">
    <text evidence="2">The sequence shown here is derived from an EMBL/GenBank/DDBJ whole genome shotgun (WGS) entry which is preliminary data.</text>
</comment>
<organism evidence="2 4">
    <name type="scientific">Arctia plantaginis</name>
    <name type="common">Wood tiger moth</name>
    <name type="synonym">Phalaena plantaginis</name>
    <dbReference type="NCBI Taxonomy" id="874455"/>
    <lineage>
        <taxon>Eukaryota</taxon>
        <taxon>Metazoa</taxon>
        <taxon>Ecdysozoa</taxon>
        <taxon>Arthropoda</taxon>
        <taxon>Hexapoda</taxon>
        <taxon>Insecta</taxon>
        <taxon>Pterygota</taxon>
        <taxon>Neoptera</taxon>
        <taxon>Endopterygota</taxon>
        <taxon>Lepidoptera</taxon>
        <taxon>Glossata</taxon>
        <taxon>Ditrysia</taxon>
        <taxon>Noctuoidea</taxon>
        <taxon>Erebidae</taxon>
        <taxon>Arctiinae</taxon>
        <taxon>Arctia</taxon>
    </lineage>
</organism>
<evidence type="ECO:0000313" key="4">
    <source>
        <dbReference type="Proteomes" id="UP000494106"/>
    </source>
</evidence>
<feature type="compositionally biased region" description="Basic and acidic residues" evidence="1">
    <location>
        <begin position="1"/>
        <end position="27"/>
    </location>
</feature>
<feature type="region of interest" description="Disordered" evidence="1">
    <location>
        <begin position="1"/>
        <end position="31"/>
    </location>
</feature>
<accession>A0A8S0Z359</accession>
<evidence type="ECO:0000313" key="5">
    <source>
        <dbReference type="Proteomes" id="UP000494256"/>
    </source>
</evidence>
<keyword evidence="4" id="KW-1185">Reference proteome</keyword>
<evidence type="ECO:0000313" key="2">
    <source>
        <dbReference type="EMBL" id="CAB3226776.1"/>
    </source>
</evidence>
<dbReference type="EMBL" id="CADEBD010000422">
    <property type="protein sequence ID" value="CAB3254793.1"/>
    <property type="molecule type" value="Genomic_DNA"/>
</dbReference>
<reference evidence="4 5" key="1">
    <citation type="submission" date="2020-04" db="EMBL/GenBank/DDBJ databases">
        <authorList>
            <person name="Wallbank WR R."/>
            <person name="Pardo Diaz C."/>
            <person name="Kozak K."/>
            <person name="Martin S."/>
            <person name="Jiggins C."/>
            <person name="Moest M."/>
            <person name="Warren A I."/>
            <person name="Byers J.R.P. K."/>
            <person name="Montejo-Kovacevich G."/>
            <person name="Yen C E."/>
        </authorList>
    </citation>
    <scope>NUCLEOTIDE SEQUENCE [LARGE SCALE GENOMIC DNA]</scope>
</reference>
<dbReference type="Proteomes" id="UP000494256">
    <property type="component" value="Unassembled WGS sequence"/>
</dbReference>
<gene>
    <name evidence="3" type="ORF">APLA_LOCUS14944</name>
    <name evidence="2" type="ORF">APLA_LOCUS3078</name>
</gene>
<evidence type="ECO:0000256" key="1">
    <source>
        <dbReference type="SAM" id="MobiDB-lite"/>
    </source>
</evidence>
<dbReference type="OrthoDB" id="3039988at2759"/>
<evidence type="ECO:0000313" key="3">
    <source>
        <dbReference type="EMBL" id="CAB3254793.1"/>
    </source>
</evidence>
<dbReference type="EMBL" id="CADEBC010000232">
    <property type="protein sequence ID" value="CAB3226776.1"/>
    <property type="molecule type" value="Genomic_DNA"/>
</dbReference>
<protein>
    <submittedName>
        <fullName evidence="2">Uncharacterized protein</fullName>
    </submittedName>
</protein>
<dbReference type="AlphaFoldDB" id="A0A8S0Z359"/>
<sequence length="89" mass="10302">MIEISEGEKNNNNESRIVEKRKERDEEGSAEDDFITIVRRRPKRMLRSEELEVENSMMKKPKLMQITKFVSVHSGQVTQTSCTGQTTSI</sequence>
<name>A0A8S0Z359_ARCPL</name>
<dbReference type="Proteomes" id="UP000494106">
    <property type="component" value="Unassembled WGS sequence"/>
</dbReference>